<dbReference type="InterPro" id="IPR051697">
    <property type="entry name" value="Patched_domain-protein"/>
</dbReference>
<keyword evidence="4 7" id="KW-1133">Transmembrane helix</keyword>
<keyword evidence="5 7" id="KW-0472">Membrane</keyword>
<comment type="similarity">
    <text evidence="2">Belongs to the patched family.</text>
</comment>
<protein>
    <recommendedName>
        <fullName evidence="8">SSD domain-containing protein</fullName>
    </recommendedName>
</protein>
<dbReference type="Pfam" id="PF02460">
    <property type="entry name" value="Patched"/>
    <property type="match status" value="1"/>
</dbReference>
<evidence type="ECO:0000256" key="4">
    <source>
        <dbReference type="ARBA" id="ARBA00022989"/>
    </source>
</evidence>
<evidence type="ECO:0000259" key="8">
    <source>
        <dbReference type="PROSITE" id="PS50156"/>
    </source>
</evidence>
<sequence>MEHSFFERWMSKGFKKFGRLITKQPGVFLFVSLLVAGGLGGGLYFIDNENSIEKLYTPDSGAGKVERAYVQEHFPTNDSEHFLPSRLATSGRYAAVIVRGRGDLANNVLHEVVVKAASSLHKDITEIKTEDRGLNYTSICARWESECVVTGLNLLDFIAAQVPNATVRYPLEDRIFSGAVLGGVTLEDGVDKPFLGMVGVLGAGMAVLATIGLMAYCGIKFNTLVAAMPFLVVVKRDLFCAAAADFLINAVSCVTRKKNPSDNRKIIILTYLILDKVSSSLCQVVCIKATSLVDHPAPFHAILGRHFYVSGIIIRTQIVIECYNFRCLYVLLIF</sequence>
<dbReference type="InterPro" id="IPR003392">
    <property type="entry name" value="PTHD_SSD"/>
</dbReference>
<organism>
    <name type="scientific">Branchiostoma floridae</name>
    <name type="common">Florida lancelet</name>
    <name type="synonym">Amphioxus</name>
    <dbReference type="NCBI Taxonomy" id="7739"/>
    <lineage>
        <taxon>Eukaryota</taxon>
        <taxon>Metazoa</taxon>
        <taxon>Chordata</taxon>
        <taxon>Cephalochordata</taxon>
        <taxon>Leptocardii</taxon>
        <taxon>Amphioxiformes</taxon>
        <taxon>Branchiostomatidae</taxon>
        <taxon>Branchiostoma</taxon>
    </lineage>
</organism>
<dbReference type="AlphaFoldDB" id="C3YBQ8"/>
<evidence type="ECO:0000256" key="1">
    <source>
        <dbReference type="ARBA" id="ARBA00004141"/>
    </source>
</evidence>
<evidence type="ECO:0000256" key="7">
    <source>
        <dbReference type="SAM" id="Phobius"/>
    </source>
</evidence>
<evidence type="ECO:0000313" key="9">
    <source>
        <dbReference type="EMBL" id="EEN62415.1"/>
    </source>
</evidence>
<feature type="transmembrane region" description="Helical" evidence="7">
    <location>
        <begin position="194"/>
        <end position="219"/>
    </location>
</feature>
<feature type="transmembrane region" description="Helical" evidence="7">
    <location>
        <begin position="26"/>
        <end position="46"/>
    </location>
</feature>
<dbReference type="EMBL" id="GG666497">
    <property type="protein sequence ID" value="EEN62415.1"/>
    <property type="molecule type" value="Genomic_DNA"/>
</dbReference>
<evidence type="ECO:0000256" key="5">
    <source>
        <dbReference type="ARBA" id="ARBA00023136"/>
    </source>
</evidence>
<gene>
    <name evidence="9" type="ORF">BRAFLDRAFT_67656</name>
</gene>
<dbReference type="InterPro" id="IPR000731">
    <property type="entry name" value="SSD"/>
</dbReference>
<comment type="subcellular location">
    <subcellularLocation>
        <location evidence="1">Membrane</location>
        <topology evidence="1">Multi-pass membrane protein</topology>
    </subcellularLocation>
</comment>
<keyword evidence="6" id="KW-0325">Glycoprotein</keyword>
<dbReference type="InParanoid" id="C3YBQ8"/>
<name>C3YBQ8_BRAFL</name>
<dbReference type="PANTHER" id="PTHR10796">
    <property type="entry name" value="PATCHED-RELATED"/>
    <property type="match status" value="1"/>
</dbReference>
<proteinExistence type="inferred from homology"/>
<keyword evidence="3 7" id="KW-0812">Transmembrane</keyword>
<evidence type="ECO:0000256" key="2">
    <source>
        <dbReference type="ARBA" id="ARBA00005585"/>
    </source>
</evidence>
<dbReference type="PROSITE" id="PS50156">
    <property type="entry name" value="SSD"/>
    <property type="match status" value="1"/>
</dbReference>
<evidence type="ECO:0000256" key="3">
    <source>
        <dbReference type="ARBA" id="ARBA00022692"/>
    </source>
</evidence>
<dbReference type="PANTHER" id="PTHR10796:SF92">
    <property type="entry name" value="PATCHED-RELATED, ISOFORM A"/>
    <property type="match status" value="1"/>
</dbReference>
<feature type="domain" description="SSD" evidence="8">
    <location>
        <begin position="192"/>
        <end position="234"/>
    </location>
</feature>
<dbReference type="GO" id="GO:0016020">
    <property type="term" value="C:membrane"/>
    <property type="evidence" value="ECO:0007669"/>
    <property type="project" value="UniProtKB-SubCell"/>
</dbReference>
<reference evidence="9" key="1">
    <citation type="journal article" date="2008" name="Nature">
        <title>The amphioxus genome and the evolution of the chordate karyotype.</title>
        <authorList>
            <consortium name="US DOE Joint Genome Institute (JGI-PGF)"/>
            <person name="Putnam N.H."/>
            <person name="Butts T."/>
            <person name="Ferrier D.E.K."/>
            <person name="Furlong R.F."/>
            <person name="Hellsten U."/>
            <person name="Kawashima T."/>
            <person name="Robinson-Rechavi M."/>
            <person name="Shoguchi E."/>
            <person name="Terry A."/>
            <person name="Yu J.-K."/>
            <person name="Benito-Gutierrez E.L."/>
            <person name="Dubchak I."/>
            <person name="Garcia-Fernandez J."/>
            <person name="Gibson-Brown J.J."/>
            <person name="Grigoriev I.V."/>
            <person name="Horton A.C."/>
            <person name="de Jong P.J."/>
            <person name="Jurka J."/>
            <person name="Kapitonov V.V."/>
            <person name="Kohara Y."/>
            <person name="Kuroki Y."/>
            <person name="Lindquist E."/>
            <person name="Lucas S."/>
            <person name="Osoegawa K."/>
            <person name="Pennacchio L.A."/>
            <person name="Salamov A.A."/>
            <person name="Satou Y."/>
            <person name="Sauka-Spengler T."/>
            <person name="Schmutz J."/>
            <person name="Shin-I T."/>
            <person name="Toyoda A."/>
            <person name="Bronner-Fraser M."/>
            <person name="Fujiyama A."/>
            <person name="Holland L.Z."/>
            <person name="Holland P.W.H."/>
            <person name="Satoh N."/>
            <person name="Rokhsar D.S."/>
        </authorList>
    </citation>
    <scope>NUCLEOTIDE SEQUENCE [LARGE SCALE GENOMIC DNA]</scope>
    <source>
        <strain evidence="9">S238N-H82</strain>
        <tissue evidence="9">Testes</tissue>
    </source>
</reference>
<evidence type="ECO:0000256" key="6">
    <source>
        <dbReference type="ARBA" id="ARBA00023180"/>
    </source>
</evidence>
<accession>C3YBQ8</accession>